<evidence type="ECO:0000256" key="1">
    <source>
        <dbReference type="ARBA" id="ARBA00023015"/>
    </source>
</evidence>
<sequence>MSTPPAPARPASAKRAAKAGNPRQLRQQALADVRRERVLDAARAAFFELGMEKTSIREIAHRAGYTPGAIYSYFASKEALYGALLGESLARLNERVQQALEPSAAGPARVRAAATAFFDFYRENPRDLDLGFYLFQGMQPRGLTPELNETLNTRLRQALQPTQDALQSLGMPAPQALQELTALFAHTVGLLVLSHTGRIRMFRQASQDLFDKYLEQLIRRAGTASG</sequence>
<proteinExistence type="predicted"/>
<dbReference type="Pfam" id="PF13305">
    <property type="entry name" value="TetR_C_33"/>
    <property type="match status" value="1"/>
</dbReference>
<dbReference type="InterPro" id="IPR050109">
    <property type="entry name" value="HTH-type_TetR-like_transc_reg"/>
</dbReference>
<organism evidence="7 8">
    <name type="scientific">Ottowia pentelensis</name>
    <dbReference type="NCBI Taxonomy" id="511108"/>
    <lineage>
        <taxon>Bacteria</taxon>
        <taxon>Pseudomonadati</taxon>
        <taxon>Pseudomonadota</taxon>
        <taxon>Betaproteobacteria</taxon>
        <taxon>Burkholderiales</taxon>
        <taxon>Comamonadaceae</taxon>
        <taxon>Ottowia</taxon>
    </lineage>
</organism>
<evidence type="ECO:0000259" key="6">
    <source>
        <dbReference type="PROSITE" id="PS50977"/>
    </source>
</evidence>
<evidence type="ECO:0000256" key="2">
    <source>
        <dbReference type="ARBA" id="ARBA00023125"/>
    </source>
</evidence>
<gene>
    <name evidence="7" type="ORF">ACFFGG_07260</name>
</gene>
<dbReference type="Proteomes" id="UP001589834">
    <property type="component" value="Unassembled WGS sequence"/>
</dbReference>
<dbReference type="PRINTS" id="PR00455">
    <property type="entry name" value="HTHTETR"/>
</dbReference>
<keyword evidence="1" id="KW-0805">Transcription regulation</keyword>
<evidence type="ECO:0000313" key="7">
    <source>
        <dbReference type="EMBL" id="MFC0592350.1"/>
    </source>
</evidence>
<feature type="domain" description="HTH tetR-type" evidence="6">
    <location>
        <begin position="32"/>
        <end position="92"/>
    </location>
</feature>
<protein>
    <submittedName>
        <fullName evidence="7">TetR/AcrR family transcriptional regulator</fullName>
    </submittedName>
</protein>
<dbReference type="PANTHER" id="PTHR30055:SF234">
    <property type="entry name" value="HTH-TYPE TRANSCRIPTIONAL REGULATOR BETI"/>
    <property type="match status" value="1"/>
</dbReference>
<dbReference type="SUPFAM" id="SSF48498">
    <property type="entry name" value="Tetracyclin repressor-like, C-terminal domain"/>
    <property type="match status" value="1"/>
</dbReference>
<dbReference type="EMBL" id="JBHLTN010000014">
    <property type="protein sequence ID" value="MFC0592350.1"/>
    <property type="molecule type" value="Genomic_DNA"/>
</dbReference>
<dbReference type="Gene3D" id="1.10.357.10">
    <property type="entry name" value="Tetracycline Repressor, domain 2"/>
    <property type="match status" value="1"/>
</dbReference>
<reference evidence="7 8" key="1">
    <citation type="submission" date="2024-09" db="EMBL/GenBank/DDBJ databases">
        <authorList>
            <person name="Sun Q."/>
            <person name="Mori K."/>
        </authorList>
    </citation>
    <scope>NUCLEOTIDE SEQUENCE [LARGE SCALE GENOMIC DNA]</scope>
    <source>
        <strain evidence="7 8">NCAIM B.02336</strain>
    </source>
</reference>
<evidence type="ECO:0000256" key="3">
    <source>
        <dbReference type="ARBA" id="ARBA00023163"/>
    </source>
</evidence>
<comment type="caution">
    <text evidence="7">The sequence shown here is derived from an EMBL/GenBank/DDBJ whole genome shotgun (WGS) entry which is preliminary data.</text>
</comment>
<dbReference type="InterPro" id="IPR025996">
    <property type="entry name" value="MT1864/Rv1816-like_C"/>
</dbReference>
<name>A0ABV6PR85_9BURK</name>
<evidence type="ECO:0000256" key="5">
    <source>
        <dbReference type="SAM" id="MobiDB-lite"/>
    </source>
</evidence>
<keyword evidence="3" id="KW-0804">Transcription</keyword>
<dbReference type="Gene3D" id="1.10.10.60">
    <property type="entry name" value="Homeodomain-like"/>
    <property type="match status" value="1"/>
</dbReference>
<feature type="region of interest" description="Disordered" evidence="5">
    <location>
        <begin position="1"/>
        <end position="25"/>
    </location>
</feature>
<dbReference type="Pfam" id="PF00440">
    <property type="entry name" value="TetR_N"/>
    <property type="match status" value="1"/>
</dbReference>
<dbReference type="PANTHER" id="PTHR30055">
    <property type="entry name" value="HTH-TYPE TRANSCRIPTIONAL REGULATOR RUTR"/>
    <property type="match status" value="1"/>
</dbReference>
<evidence type="ECO:0000313" key="8">
    <source>
        <dbReference type="Proteomes" id="UP001589834"/>
    </source>
</evidence>
<keyword evidence="2 4" id="KW-0238">DNA-binding</keyword>
<evidence type="ECO:0000256" key="4">
    <source>
        <dbReference type="PROSITE-ProRule" id="PRU00335"/>
    </source>
</evidence>
<dbReference type="InterPro" id="IPR009057">
    <property type="entry name" value="Homeodomain-like_sf"/>
</dbReference>
<keyword evidence="8" id="KW-1185">Reference proteome</keyword>
<dbReference type="SUPFAM" id="SSF46689">
    <property type="entry name" value="Homeodomain-like"/>
    <property type="match status" value="1"/>
</dbReference>
<feature type="DNA-binding region" description="H-T-H motif" evidence="4">
    <location>
        <begin position="55"/>
        <end position="74"/>
    </location>
</feature>
<dbReference type="InterPro" id="IPR001647">
    <property type="entry name" value="HTH_TetR"/>
</dbReference>
<accession>A0ABV6PR85</accession>
<dbReference type="InterPro" id="IPR036271">
    <property type="entry name" value="Tet_transcr_reg_TetR-rel_C_sf"/>
</dbReference>
<dbReference type="PROSITE" id="PS50977">
    <property type="entry name" value="HTH_TETR_2"/>
    <property type="match status" value="1"/>
</dbReference>
<dbReference type="RefSeq" id="WP_377481582.1">
    <property type="nucleotide sequence ID" value="NZ_JBHLTN010000014.1"/>
</dbReference>